<evidence type="ECO:0000256" key="2">
    <source>
        <dbReference type="SAM" id="MobiDB-lite"/>
    </source>
</evidence>
<evidence type="ECO:0000259" key="3">
    <source>
        <dbReference type="Pfam" id="PF18476"/>
    </source>
</evidence>
<dbReference type="EMBL" id="JAFNME010000029">
    <property type="protein sequence ID" value="MBO1250471.1"/>
    <property type="molecule type" value="Genomic_DNA"/>
</dbReference>
<evidence type="ECO:0000256" key="1">
    <source>
        <dbReference type="SAM" id="Coils"/>
    </source>
</evidence>
<comment type="caution">
    <text evidence="4">The sequence shown here is derived from an EMBL/GenBank/DDBJ whole genome shotgun (WGS) entry which is preliminary data.</text>
</comment>
<proteinExistence type="predicted"/>
<name>A0A939KE96_9BURK</name>
<protein>
    <submittedName>
        <fullName evidence="4">DUF4935 domain-containing protein</fullName>
    </submittedName>
</protein>
<accession>A0A939KE96</accession>
<feature type="compositionally biased region" description="Basic and acidic residues" evidence="2">
    <location>
        <begin position="168"/>
        <end position="180"/>
    </location>
</feature>
<keyword evidence="5" id="KW-1185">Reference proteome</keyword>
<dbReference type="AlphaFoldDB" id="A0A939KE96"/>
<dbReference type="InterPro" id="IPR041578">
    <property type="entry name" value="PIN_8"/>
</dbReference>
<feature type="coiled-coil region" evidence="1">
    <location>
        <begin position="75"/>
        <end position="102"/>
    </location>
</feature>
<evidence type="ECO:0000313" key="5">
    <source>
        <dbReference type="Proteomes" id="UP000664731"/>
    </source>
</evidence>
<keyword evidence="1" id="KW-0175">Coiled coil</keyword>
<dbReference type="Pfam" id="PF18476">
    <property type="entry name" value="PIN_8"/>
    <property type="match status" value="1"/>
</dbReference>
<gene>
    <name evidence="4" type="ORF">J1777_11650</name>
</gene>
<dbReference type="Proteomes" id="UP000664731">
    <property type="component" value="Unassembled WGS sequence"/>
</dbReference>
<sequence>MKNKFSWYSPLTQNEVDEAWDAGILTVDANVLLDLYRYHEGTRDSLISSIEKLKCAKWLSAQTAEEFFRNRKKSILSSRKTFKEAQDEIDKLKAKATEVTQALKSNRLVPSSITEKLSKDSDELLLEAAKAIEEEIKKHPDFLDDDPILEKLYGIFANSIGDDFSEADKKTHTKTAEERKNKKIPPGYMDKDKDGDRSYGDYFFWRQVLDHAKAQAKPVIIVTSEKKEDWWEIISGQTIGPRYELLKEAYEVTGKKALIYQTDRFLSYALERLGEKKNEKAVAEISEISELRYAGNAVRKTTQTCSISTSTNNVGELSVILGRPVRNFTGSGHFSPQMAKPPRLEVSLIKGPSGIPMYKLGGGTGTVFDFNLHIKATDNTELLPEGLYVFEYQAMVE</sequence>
<reference evidence="4" key="1">
    <citation type="submission" date="2021-03" db="EMBL/GenBank/DDBJ databases">
        <title>Comamonas denitrificans.</title>
        <authorList>
            <person name="Finster K."/>
        </authorList>
    </citation>
    <scope>NUCLEOTIDE SEQUENCE</scope>
    <source>
        <strain evidence="4">MM2021_4</strain>
    </source>
</reference>
<organism evidence="4 5">
    <name type="scientific">Comamonas denitrificans</name>
    <dbReference type="NCBI Taxonomy" id="117506"/>
    <lineage>
        <taxon>Bacteria</taxon>
        <taxon>Pseudomonadati</taxon>
        <taxon>Pseudomonadota</taxon>
        <taxon>Betaproteobacteria</taxon>
        <taxon>Burkholderiales</taxon>
        <taxon>Comamonadaceae</taxon>
        <taxon>Comamonas</taxon>
    </lineage>
</organism>
<evidence type="ECO:0000313" key="4">
    <source>
        <dbReference type="EMBL" id="MBO1250471.1"/>
    </source>
</evidence>
<feature type="region of interest" description="Disordered" evidence="2">
    <location>
        <begin position="168"/>
        <end position="193"/>
    </location>
</feature>
<feature type="domain" description="PIN like" evidence="3">
    <location>
        <begin position="26"/>
        <end position="245"/>
    </location>
</feature>
<dbReference type="RefSeq" id="WP_207575868.1">
    <property type="nucleotide sequence ID" value="NZ_JAFNME010000029.1"/>
</dbReference>